<reference evidence="1 2" key="1">
    <citation type="submission" date="2016-09" db="EMBL/GenBank/DDBJ databases">
        <authorList>
            <person name="Reverchon S."/>
            <person name="Nasser W."/>
            <person name="Leonard S."/>
            <person name="Brochier C."/>
            <person name="Duprey A."/>
        </authorList>
    </citation>
    <scope>NUCLEOTIDE SEQUENCE [LARGE SCALE GENOMIC DNA]</scope>
    <source>
        <strain evidence="1 2">174/2</strain>
    </source>
</reference>
<dbReference type="EMBL" id="LT615367">
    <property type="protein sequence ID" value="SLM63418.1"/>
    <property type="molecule type" value="Genomic_DNA"/>
</dbReference>
<evidence type="ECO:0000313" key="2">
    <source>
        <dbReference type="Proteomes" id="UP000294820"/>
    </source>
</evidence>
<dbReference type="Pfam" id="PF07358">
    <property type="entry name" value="DUF1482"/>
    <property type="match status" value="1"/>
</dbReference>
<gene>
    <name evidence="1" type="ORF">DAQ1742_02540</name>
</gene>
<dbReference type="AlphaFoldDB" id="A0A375ABD2"/>
<proteinExistence type="predicted"/>
<evidence type="ECO:0008006" key="3">
    <source>
        <dbReference type="Google" id="ProtNLM"/>
    </source>
</evidence>
<evidence type="ECO:0000313" key="1">
    <source>
        <dbReference type="EMBL" id="SLM63418.1"/>
    </source>
</evidence>
<dbReference type="KEGG" id="daq:DAQ1742_02540"/>
<keyword evidence="2" id="KW-1185">Reference proteome</keyword>
<dbReference type="InterPro" id="IPR009954">
    <property type="entry name" value="DUF1482"/>
</dbReference>
<sequence length="64" mass="7341">MFALVIFVCYLGGNCESLVAGTYINEPQCLSAMEEQQIRNGGCFPVDEFHHGDWQPAREYRDRQ</sequence>
<accession>A0A375ABD2</accession>
<dbReference type="Proteomes" id="UP000294820">
    <property type="component" value="Chromosome 1"/>
</dbReference>
<name>A0A375ABD2_9GAMM</name>
<dbReference type="RefSeq" id="WP_035341489.1">
    <property type="nucleotide sequence ID" value="NZ_LT615367.1"/>
</dbReference>
<protein>
    <recommendedName>
        <fullName evidence="3">DUF1482 family protein</fullName>
    </recommendedName>
</protein>
<organism evidence="1 2">
    <name type="scientific">Dickeya aquatica</name>
    <dbReference type="NCBI Taxonomy" id="1401087"/>
    <lineage>
        <taxon>Bacteria</taxon>
        <taxon>Pseudomonadati</taxon>
        <taxon>Pseudomonadota</taxon>
        <taxon>Gammaproteobacteria</taxon>
        <taxon>Enterobacterales</taxon>
        <taxon>Pectobacteriaceae</taxon>
        <taxon>Dickeya</taxon>
    </lineage>
</organism>